<evidence type="ECO:0000313" key="1">
    <source>
        <dbReference type="RefSeq" id="XP_016972354.1"/>
    </source>
</evidence>
<dbReference type="AlphaFoldDB" id="A0A6P4E755"/>
<feature type="non-terminal residue" evidence="1">
    <location>
        <position position="1"/>
    </location>
</feature>
<dbReference type="InterPro" id="IPR017850">
    <property type="entry name" value="Alkaline_phosphatase_core_sf"/>
</dbReference>
<dbReference type="SUPFAM" id="SSF53649">
    <property type="entry name" value="Alkaline phosphatase-like"/>
    <property type="match status" value="1"/>
</dbReference>
<protein>
    <submittedName>
        <fullName evidence="1">Uncharacterized protein LOC108039776</fullName>
    </submittedName>
</protein>
<reference evidence="1" key="1">
    <citation type="submission" date="2025-08" db="UniProtKB">
        <authorList>
            <consortium name="RefSeq"/>
        </authorList>
    </citation>
    <scope>IDENTIFICATION</scope>
</reference>
<gene>
    <name evidence="1" type="primary">LOC108039776</name>
</gene>
<dbReference type="Gene3D" id="3.30.1120.10">
    <property type="match status" value="1"/>
</dbReference>
<sequence>LAGSADAPHVPREILHILDDEWRVSAIQLGQWKYVNGTTSAGQYDSVLTYRELDNLDPRESSYPVTVRNSATSRALSRYDLRRLTQRRISTIRQSATVHCGDLQRSCNPLVEECLYDVETDPCEQNNLVYSARHSDVLAALQRRIRELRASASTPGNRASMAEANPTWHTCAWETFEVQTPKLVPLECDYQGVPC</sequence>
<organism evidence="1">
    <name type="scientific">Drosophila rhopaloa</name>
    <name type="common">Fruit fly</name>
    <dbReference type="NCBI Taxonomy" id="1041015"/>
    <lineage>
        <taxon>Eukaryota</taxon>
        <taxon>Metazoa</taxon>
        <taxon>Ecdysozoa</taxon>
        <taxon>Arthropoda</taxon>
        <taxon>Hexapoda</taxon>
        <taxon>Insecta</taxon>
        <taxon>Pterygota</taxon>
        <taxon>Neoptera</taxon>
        <taxon>Endopterygota</taxon>
        <taxon>Diptera</taxon>
        <taxon>Brachycera</taxon>
        <taxon>Muscomorpha</taxon>
        <taxon>Ephydroidea</taxon>
        <taxon>Drosophilidae</taxon>
        <taxon>Drosophila</taxon>
        <taxon>Sophophora</taxon>
    </lineage>
</organism>
<proteinExistence type="predicted"/>
<name>A0A6P4E755_DRORH</name>
<dbReference type="OrthoDB" id="103349at2759"/>
<dbReference type="RefSeq" id="XP_016972354.1">
    <property type="nucleotide sequence ID" value="XM_017116865.1"/>
</dbReference>
<accession>A0A6P4E755</accession>